<dbReference type="InterPro" id="IPR045324">
    <property type="entry name" value="Small_multidrug_res"/>
</dbReference>
<dbReference type="PANTHER" id="PTHR30561">
    <property type="entry name" value="SMR FAMILY PROTON-DEPENDENT DRUG EFFLUX TRANSPORTER SUGE"/>
    <property type="match status" value="1"/>
</dbReference>
<dbReference type="EMBL" id="CP137640">
    <property type="protein sequence ID" value="WVX79335.1"/>
    <property type="molecule type" value="Genomic_DNA"/>
</dbReference>
<dbReference type="PANTHER" id="PTHR30561:SF7">
    <property type="entry name" value="GUANIDINIUM EFFLUX SYSTEM SUBUNIT GDNC-RELATED"/>
    <property type="match status" value="1"/>
</dbReference>
<evidence type="ECO:0000256" key="4">
    <source>
        <dbReference type="ARBA" id="ARBA00022989"/>
    </source>
</evidence>
<evidence type="ECO:0000256" key="5">
    <source>
        <dbReference type="ARBA" id="ARBA00023136"/>
    </source>
</evidence>
<keyword evidence="5 7" id="KW-0472">Membrane</keyword>
<dbReference type="SUPFAM" id="SSF103481">
    <property type="entry name" value="Multidrug resistance efflux transporter EmrE"/>
    <property type="match status" value="1"/>
</dbReference>
<evidence type="ECO:0000256" key="6">
    <source>
        <dbReference type="RuleBase" id="RU003942"/>
    </source>
</evidence>
<keyword evidence="4 7" id="KW-1133">Transmembrane helix</keyword>
<comment type="similarity">
    <text evidence="6">Belongs to the drug/metabolite transporter (DMT) superfamily. Small multidrug resistance (SMR) (TC 2.A.7.1) family.</text>
</comment>
<evidence type="ECO:0000256" key="7">
    <source>
        <dbReference type="SAM" id="Phobius"/>
    </source>
</evidence>
<dbReference type="Pfam" id="PF00893">
    <property type="entry name" value="Multi_Drug_Res"/>
    <property type="match status" value="1"/>
</dbReference>
<dbReference type="Proteomes" id="UP001357223">
    <property type="component" value="Chromosome"/>
</dbReference>
<keyword evidence="2" id="KW-1003">Cell membrane</keyword>
<keyword evidence="3 6" id="KW-0812">Transmembrane</keyword>
<dbReference type="Gene3D" id="1.10.3730.20">
    <property type="match status" value="1"/>
</dbReference>
<evidence type="ECO:0000313" key="8">
    <source>
        <dbReference type="EMBL" id="WVX79335.1"/>
    </source>
</evidence>
<sequence length="113" mass="12600">MNRNWMKVFVPAFLEVFWVIGLAHSYDFWTWTGTIFAIIISNYLMITAAQVLPAGTVYAVFVGLGTAGTVLSEILFFGEPFKWEKILLILLLLIGVLGLKLVTDDKVEKGAES</sequence>
<protein>
    <submittedName>
        <fullName evidence="8">SMR family transporter</fullName>
    </submittedName>
</protein>
<dbReference type="InterPro" id="IPR037185">
    <property type="entry name" value="EmrE-like"/>
</dbReference>
<accession>A0ABZ2C753</accession>
<evidence type="ECO:0000256" key="2">
    <source>
        <dbReference type="ARBA" id="ARBA00022475"/>
    </source>
</evidence>
<dbReference type="RefSeq" id="WP_338448269.1">
    <property type="nucleotide sequence ID" value="NZ_CP137640.1"/>
</dbReference>
<gene>
    <name evidence="8" type="ORF">R4Z09_18735</name>
</gene>
<evidence type="ECO:0000256" key="3">
    <source>
        <dbReference type="ARBA" id="ARBA00022692"/>
    </source>
</evidence>
<proteinExistence type="inferred from homology"/>
<reference evidence="8 9" key="1">
    <citation type="submission" date="2023-10" db="EMBL/GenBank/DDBJ databases">
        <title>Niallia locisalis sp.nov. isolated from a salt pond sample.</title>
        <authorList>
            <person name="Li X.-J."/>
            <person name="Dong L."/>
        </authorList>
    </citation>
    <scope>NUCLEOTIDE SEQUENCE [LARGE SCALE GENOMIC DNA]</scope>
    <source>
        <strain evidence="8 9">DSM 29761</strain>
    </source>
</reference>
<keyword evidence="9" id="KW-1185">Reference proteome</keyword>
<comment type="subcellular location">
    <subcellularLocation>
        <location evidence="1 6">Cell membrane</location>
        <topology evidence="1 6">Multi-pass membrane protein</topology>
    </subcellularLocation>
</comment>
<dbReference type="InterPro" id="IPR000390">
    <property type="entry name" value="Small_drug/metabolite_transptr"/>
</dbReference>
<name>A0ABZ2C753_9BACI</name>
<feature type="transmembrane region" description="Helical" evidence="7">
    <location>
        <begin position="83"/>
        <end position="102"/>
    </location>
</feature>
<evidence type="ECO:0000256" key="1">
    <source>
        <dbReference type="ARBA" id="ARBA00004651"/>
    </source>
</evidence>
<feature type="transmembrane region" description="Helical" evidence="7">
    <location>
        <begin position="57"/>
        <end position="77"/>
    </location>
</feature>
<feature type="transmembrane region" description="Helical" evidence="7">
    <location>
        <begin position="35"/>
        <end position="52"/>
    </location>
</feature>
<evidence type="ECO:0000313" key="9">
    <source>
        <dbReference type="Proteomes" id="UP001357223"/>
    </source>
</evidence>
<organism evidence="8 9">
    <name type="scientific">Niallia oryzisoli</name>
    <dbReference type="NCBI Taxonomy" id="1737571"/>
    <lineage>
        <taxon>Bacteria</taxon>
        <taxon>Bacillati</taxon>
        <taxon>Bacillota</taxon>
        <taxon>Bacilli</taxon>
        <taxon>Bacillales</taxon>
        <taxon>Bacillaceae</taxon>
        <taxon>Niallia</taxon>
    </lineage>
</organism>